<evidence type="ECO:0000256" key="1">
    <source>
        <dbReference type="SAM" id="Phobius"/>
    </source>
</evidence>
<evidence type="ECO:0000313" key="2">
    <source>
        <dbReference type="EMBL" id="KAK3598387.1"/>
    </source>
</evidence>
<feature type="transmembrane region" description="Helical" evidence="1">
    <location>
        <begin position="245"/>
        <end position="271"/>
    </location>
</feature>
<keyword evidence="3" id="KW-1185">Reference proteome</keyword>
<reference evidence="2" key="3">
    <citation type="submission" date="2023-05" db="EMBL/GenBank/DDBJ databases">
        <authorList>
            <person name="Smith C.H."/>
        </authorList>
    </citation>
    <scope>NUCLEOTIDE SEQUENCE</scope>
    <source>
        <strain evidence="2">CHS0354</strain>
        <tissue evidence="2">Mantle</tissue>
    </source>
</reference>
<keyword evidence="1" id="KW-0472">Membrane</keyword>
<protein>
    <submittedName>
        <fullName evidence="2">Uncharacterized protein</fullName>
    </submittedName>
</protein>
<name>A0AAE0SUB8_9BIVA</name>
<dbReference type="Proteomes" id="UP001195483">
    <property type="component" value="Unassembled WGS sequence"/>
</dbReference>
<gene>
    <name evidence="2" type="ORF">CHS0354_034559</name>
</gene>
<organism evidence="2 3">
    <name type="scientific">Potamilus streckersoni</name>
    <dbReference type="NCBI Taxonomy" id="2493646"/>
    <lineage>
        <taxon>Eukaryota</taxon>
        <taxon>Metazoa</taxon>
        <taxon>Spiralia</taxon>
        <taxon>Lophotrochozoa</taxon>
        <taxon>Mollusca</taxon>
        <taxon>Bivalvia</taxon>
        <taxon>Autobranchia</taxon>
        <taxon>Heteroconchia</taxon>
        <taxon>Palaeoheterodonta</taxon>
        <taxon>Unionida</taxon>
        <taxon>Unionoidea</taxon>
        <taxon>Unionidae</taxon>
        <taxon>Ambleminae</taxon>
        <taxon>Lampsilini</taxon>
        <taxon>Potamilus</taxon>
    </lineage>
</organism>
<proteinExistence type="predicted"/>
<feature type="transmembrane region" description="Helical" evidence="1">
    <location>
        <begin position="78"/>
        <end position="94"/>
    </location>
</feature>
<evidence type="ECO:0000313" key="3">
    <source>
        <dbReference type="Proteomes" id="UP001195483"/>
    </source>
</evidence>
<accession>A0AAE0SUB8</accession>
<reference evidence="2" key="2">
    <citation type="journal article" date="2021" name="Genome Biol. Evol.">
        <title>Developing a high-quality reference genome for a parasitic bivalve with doubly uniparental inheritance (Bivalvia: Unionida).</title>
        <authorList>
            <person name="Smith C.H."/>
        </authorList>
    </citation>
    <scope>NUCLEOTIDE SEQUENCE</scope>
    <source>
        <strain evidence="2">CHS0354</strain>
        <tissue evidence="2">Mantle</tissue>
    </source>
</reference>
<sequence>MSGYKKAPSNILNAFLNLCTSLIDYCNDICIIYIIDASYRSVLYASDADLWIGWIADRNDGNLCRQVDMHKSNRTNPLALQVFIFVVLLVRNIAGTNPKNKTTCMDTCDRRRYETTHAQVEAKHDKFFSTLGVPCPPPGFLCLICDLNIGINLSCDARAYIMDFCYRNNPKAYIIGQSFYECEKSCPDSVCMQMLLFKKWGLSENFLNTDGSINIMNNKDCFFEEPFDNVAKKTTEHAVQKPFEIALTIICLTLSSLTTIVYLSYVIYLLARKINRFGKTSWRQTKEFKTENLVEGPIDLKVRIALPSPRMQDRRSFRVYDKLPYIDSDEIDDHFIFI</sequence>
<keyword evidence="1" id="KW-0812">Transmembrane</keyword>
<reference evidence="2" key="1">
    <citation type="journal article" date="2021" name="Genome Biol. Evol.">
        <title>A High-Quality Reference Genome for a Parasitic Bivalve with Doubly Uniparental Inheritance (Bivalvia: Unionida).</title>
        <authorList>
            <person name="Smith C.H."/>
        </authorList>
    </citation>
    <scope>NUCLEOTIDE SEQUENCE</scope>
    <source>
        <strain evidence="2">CHS0354</strain>
    </source>
</reference>
<dbReference type="AlphaFoldDB" id="A0AAE0SUB8"/>
<keyword evidence="1" id="KW-1133">Transmembrane helix</keyword>
<dbReference type="EMBL" id="JAEAOA010002033">
    <property type="protein sequence ID" value="KAK3598387.1"/>
    <property type="molecule type" value="Genomic_DNA"/>
</dbReference>
<comment type="caution">
    <text evidence="2">The sequence shown here is derived from an EMBL/GenBank/DDBJ whole genome shotgun (WGS) entry which is preliminary data.</text>
</comment>